<name>A0A1X7N6T4_9HYPH</name>
<dbReference type="SMART" id="SM01007">
    <property type="entry name" value="Aldolase_II"/>
    <property type="match status" value="1"/>
</dbReference>
<dbReference type="InterPro" id="IPR001303">
    <property type="entry name" value="Aldolase_II/adducin_N"/>
</dbReference>
<dbReference type="Pfam" id="PF00596">
    <property type="entry name" value="Aldolase_II"/>
    <property type="match status" value="1"/>
</dbReference>
<proteinExistence type="inferred from homology"/>
<dbReference type="InterPro" id="IPR036409">
    <property type="entry name" value="Aldolase_II/adducin_N_sf"/>
</dbReference>
<evidence type="ECO:0000259" key="2">
    <source>
        <dbReference type="SMART" id="SM01007"/>
    </source>
</evidence>
<dbReference type="PANTHER" id="PTHR10672">
    <property type="entry name" value="ADDUCIN"/>
    <property type="match status" value="1"/>
</dbReference>
<dbReference type="AlphaFoldDB" id="A0A1X7N6T4"/>
<dbReference type="RefSeq" id="WP_085463380.1">
    <property type="nucleotide sequence ID" value="NZ_FXBL01000004.1"/>
</dbReference>
<dbReference type="NCBIfam" id="NF005689">
    <property type="entry name" value="PRK07490.1"/>
    <property type="match status" value="1"/>
</dbReference>
<organism evidence="3 4">
    <name type="scientific">Mesorhizobium australicum</name>
    <dbReference type="NCBI Taxonomy" id="536018"/>
    <lineage>
        <taxon>Bacteria</taxon>
        <taxon>Pseudomonadati</taxon>
        <taxon>Pseudomonadota</taxon>
        <taxon>Alphaproteobacteria</taxon>
        <taxon>Hyphomicrobiales</taxon>
        <taxon>Phyllobacteriaceae</taxon>
        <taxon>Mesorhizobium</taxon>
    </lineage>
</organism>
<feature type="domain" description="Class II aldolase/adducin N-terminal" evidence="2">
    <location>
        <begin position="19"/>
        <end position="202"/>
    </location>
</feature>
<accession>A0A1X7N6T4</accession>
<dbReference type="PANTHER" id="PTHR10672:SF21">
    <property type="entry name" value="CLASS II ALDOLASE_ADDUCIN N-TERMINAL DOMAIN-CONTAINING PROTEIN"/>
    <property type="match status" value="1"/>
</dbReference>
<dbReference type="EMBL" id="FXBL01000004">
    <property type="protein sequence ID" value="SMH32314.1"/>
    <property type="molecule type" value="Genomic_DNA"/>
</dbReference>
<reference evidence="4" key="1">
    <citation type="submission" date="2017-04" db="EMBL/GenBank/DDBJ databases">
        <authorList>
            <person name="Varghese N."/>
            <person name="Submissions S."/>
        </authorList>
    </citation>
    <scope>NUCLEOTIDE SEQUENCE [LARGE SCALE GENOMIC DNA]</scope>
    <source>
        <strain evidence="4">B5P</strain>
    </source>
</reference>
<dbReference type="OrthoDB" id="5291399at2"/>
<dbReference type="GO" id="GO:0051015">
    <property type="term" value="F:actin filament binding"/>
    <property type="evidence" value="ECO:0007669"/>
    <property type="project" value="TreeGrafter"/>
</dbReference>
<evidence type="ECO:0000256" key="1">
    <source>
        <dbReference type="ARBA" id="ARBA00037961"/>
    </source>
</evidence>
<comment type="similarity">
    <text evidence="1">Belongs to the aldolase class II family.</text>
</comment>
<evidence type="ECO:0000313" key="4">
    <source>
        <dbReference type="Proteomes" id="UP000193083"/>
    </source>
</evidence>
<dbReference type="Proteomes" id="UP000193083">
    <property type="component" value="Unassembled WGS sequence"/>
</dbReference>
<dbReference type="InterPro" id="IPR051017">
    <property type="entry name" value="Aldolase-II_Adducin_sf"/>
</dbReference>
<dbReference type="GO" id="GO:0005856">
    <property type="term" value="C:cytoskeleton"/>
    <property type="evidence" value="ECO:0007669"/>
    <property type="project" value="TreeGrafter"/>
</dbReference>
<gene>
    <name evidence="3" type="ORF">SAMN02982922_1279</name>
</gene>
<dbReference type="SUPFAM" id="SSF53639">
    <property type="entry name" value="AraD/HMP-PK domain-like"/>
    <property type="match status" value="1"/>
</dbReference>
<evidence type="ECO:0000313" key="3">
    <source>
        <dbReference type="EMBL" id="SMH32314.1"/>
    </source>
</evidence>
<dbReference type="Gene3D" id="3.40.225.10">
    <property type="entry name" value="Class II aldolase/adducin N-terminal domain"/>
    <property type="match status" value="1"/>
</dbReference>
<keyword evidence="4" id="KW-1185">Reference proteome</keyword>
<protein>
    <submittedName>
        <fullName evidence="3">Ribulose-5-phosphate 4-epimerase/Fuculose-1-phosphate aldolase</fullName>
    </submittedName>
</protein>
<sequence length="254" mass="28374">MNVAARRIGSNITHFDQRIDLAAALRWTARLDMHEAVANHFSLAVNDDGTQFLINPNMVHFSRVRASDLVLVDANDPRTMERPDAPDPTAWGLHGSLHRLVPHARCAMHVHSRYATVLASLADSRLPAVDQNSAMFHNRVVVDDGYGGLAFEEEGTRCAKLFADPKIKTMVMGNHGLLVIGQTVADTFDRLYYFERACENYVKALWTGRPLRFLSDEVAETVASQMDAYPVATAARHLDQLKLILDEEGSTYRD</sequence>